<accession>A0A562BU85</accession>
<dbReference type="InterPro" id="IPR012796">
    <property type="entry name" value="Lysidine-tRNA-synth_C"/>
</dbReference>
<evidence type="ECO:0000256" key="4">
    <source>
        <dbReference type="ARBA" id="ARBA00022694"/>
    </source>
</evidence>
<dbReference type="GO" id="GO:0005737">
    <property type="term" value="C:cytoplasm"/>
    <property type="evidence" value="ECO:0007669"/>
    <property type="project" value="UniProtKB-SubCell"/>
</dbReference>
<evidence type="ECO:0000256" key="3">
    <source>
        <dbReference type="ARBA" id="ARBA00022598"/>
    </source>
</evidence>
<dbReference type="Gene3D" id="3.40.50.620">
    <property type="entry name" value="HUPs"/>
    <property type="match status" value="1"/>
</dbReference>
<evidence type="ECO:0000256" key="2">
    <source>
        <dbReference type="ARBA" id="ARBA00022490"/>
    </source>
</evidence>
<dbReference type="PANTHER" id="PTHR43033">
    <property type="entry name" value="TRNA(ILE)-LYSIDINE SYNTHASE-RELATED"/>
    <property type="match status" value="1"/>
</dbReference>
<keyword evidence="11" id="KW-1185">Reference proteome</keyword>
<dbReference type="SUPFAM" id="SSF82829">
    <property type="entry name" value="MesJ substrate recognition domain-like"/>
    <property type="match status" value="1"/>
</dbReference>
<dbReference type="InterPro" id="IPR011063">
    <property type="entry name" value="TilS/TtcA_N"/>
</dbReference>
<evidence type="ECO:0000313" key="10">
    <source>
        <dbReference type="EMBL" id="TWG88283.1"/>
    </source>
</evidence>
<feature type="binding site" evidence="8">
    <location>
        <begin position="12"/>
        <end position="17"/>
    </location>
    <ligand>
        <name>ATP</name>
        <dbReference type="ChEBI" id="CHEBI:30616"/>
    </ligand>
</feature>
<dbReference type="InterPro" id="IPR015262">
    <property type="entry name" value="tRNA_Ile_lys_synt_subst-bd"/>
</dbReference>
<evidence type="ECO:0000256" key="8">
    <source>
        <dbReference type="HAMAP-Rule" id="MF_01161"/>
    </source>
</evidence>
<dbReference type="GO" id="GO:0006400">
    <property type="term" value="P:tRNA modification"/>
    <property type="evidence" value="ECO:0007669"/>
    <property type="project" value="UniProtKB-UniRule"/>
</dbReference>
<keyword evidence="6 8" id="KW-0067">ATP-binding</keyword>
<dbReference type="Gene3D" id="1.20.59.20">
    <property type="match status" value="1"/>
</dbReference>
<comment type="caution">
    <text evidence="10">The sequence shown here is derived from an EMBL/GenBank/DDBJ whole genome shotgun (WGS) entry which is preliminary data.</text>
</comment>
<dbReference type="NCBIfam" id="TIGR02433">
    <property type="entry name" value="lysidine_TilS_C"/>
    <property type="match status" value="1"/>
</dbReference>
<keyword evidence="2 8" id="KW-0963">Cytoplasm</keyword>
<dbReference type="Pfam" id="PF11734">
    <property type="entry name" value="TilS_C"/>
    <property type="match status" value="1"/>
</dbReference>
<gene>
    <name evidence="8" type="primary">tilS</name>
    <name evidence="10" type="ORF">L602_001300000400</name>
</gene>
<dbReference type="SMART" id="SM00977">
    <property type="entry name" value="TilS_C"/>
    <property type="match status" value="1"/>
</dbReference>
<dbReference type="Pfam" id="PF01171">
    <property type="entry name" value="ATP_bind_3"/>
    <property type="match status" value="1"/>
</dbReference>
<evidence type="ECO:0000256" key="6">
    <source>
        <dbReference type="ARBA" id="ARBA00022840"/>
    </source>
</evidence>
<dbReference type="CDD" id="cd01992">
    <property type="entry name" value="TilS_N"/>
    <property type="match status" value="1"/>
</dbReference>
<dbReference type="NCBIfam" id="TIGR02432">
    <property type="entry name" value="lysidine_TilS_N"/>
    <property type="match status" value="1"/>
</dbReference>
<reference evidence="10 11" key="1">
    <citation type="submission" date="2019-07" db="EMBL/GenBank/DDBJ databases">
        <title>Genome sequencing of lignin-degrading bacterial isolates.</title>
        <authorList>
            <person name="Gladden J."/>
        </authorList>
    </citation>
    <scope>NUCLEOTIDE SEQUENCE [LARGE SCALE GENOMIC DNA]</scope>
    <source>
        <strain evidence="10 11">J11</strain>
    </source>
</reference>
<dbReference type="GO" id="GO:0032267">
    <property type="term" value="F:tRNA(Ile)-lysidine synthase activity"/>
    <property type="evidence" value="ECO:0007669"/>
    <property type="project" value="UniProtKB-EC"/>
</dbReference>
<comment type="subcellular location">
    <subcellularLocation>
        <location evidence="1 8">Cytoplasm</location>
    </subcellularLocation>
</comment>
<dbReference type="EMBL" id="VLJN01000005">
    <property type="protein sequence ID" value="TWG88283.1"/>
    <property type="molecule type" value="Genomic_DNA"/>
</dbReference>
<evidence type="ECO:0000259" key="9">
    <source>
        <dbReference type="SMART" id="SM00977"/>
    </source>
</evidence>
<dbReference type="Proteomes" id="UP000318141">
    <property type="component" value="Unassembled WGS sequence"/>
</dbReference>
<keyword evidence="3 8" id="KW-0436">Ligase</keyword>
<proteinExistence type="inferred from homology"/>
<protein>
    <recommendedName>
        <fullName evidence="8">tRNA(Ile)-lysidine synthase</fullName>
        <ecNumber evidence="8">6.3.4.19</ecNumber>
    </recommendedName>
    <alternativeName>
        <fullName evidence="8">tRNA(Ile)-2-lysyl-cytidine synthase</fullName>
    </alternativeName>
    <alternativeName>
        <fullName evidence="8">tRNA(Ile)-lysidine synthetase</fullName>
    </alternativeName>
</protein>
<evidence type="ECO:0000256" key="5">
    <source>
        <dbReference type="ARBA" id="ARBA00022741"/>
    </source>
</evidence>
<name>A0A562BU85_9BURK</name>
<dbReference type="PANTHER" id="PTHR43033:SF1">
    <property type="entry name" value="TRNA(ILE)-LYSIDINE SYNTHASE-RELATED"/>
    <property type="match status" value="1"/>
</dbReference>
<dbReference type="Pfam" id="PF09179">
    <property type="entry name" value="TilS"/>
    <property type="match status" value="1"/>
</dbReference>
<dbReference type="InterPro" id="IPR012094">
    <property type="entry name" value="tRNA_Ile_lys_synt"/>
</dbReference>
<evidence type="ECO:0000256" key="7">
    <source>
        <dbReference type="ARBA" id="ARBA00048539"/>
    </source>
</evidence>
<keyword evidence="4 8" id="KW-0819">tRNA processing</keyword>
<feature type="domain" description="Lysidine-tRNA(Ile) synthetase C-terminal" evidence="9">
    <location>
        <begin position="365"/>
        <end position="418"/>
    </location>
</feature>
<evidence type="ECO:0000256" key="1">
    <source>
        <dbReference type="ARBA" id="ARBA00004496"/>
    </source>
</evidence>
<sequence>MHGGRTVAVALSGGRDSVALLHAARAALAAMAADAAPLPLVALHVHHGLQQGADDWDRFCADLCAQWGVAYRGARVTVTPEAGEGIESAARRARYDALTRLCRDERAGCLLFGHHLDDQVETVLLRLFRGSGVHGLAGMPAIRRLADDADIVLLRPWLEVPRADIERYCARHRLAWIDDPSNLDLRFARNALRQQLPGLISAFPALRGNVAQAAAHLAEAARALDEMAASQLASIVHPGRDAATLAELDVDRLRALPKEQGDAVLRLWLRDLGARAPSSARLAAMRAQLIEHHGGEPALRHDGLVLRRFQRRVLACHDAGQAPSASVPLSWRGEARIAVPEWRGELRFFRDDTFGVPEAALRAPLTLGPRMPGDRIVLRPGGHARALKQAYQEAGVPAWRRAHLPLLRTGGQPGQTDAA</sequence>
<comment type="function">
    <text evidence="8">Ligates lysine onto the cytidine present at position 34 of the AUA codon-specific tRNA(Ile) that contains the anticodon CAU, in an ATP-dependent manner. Cytidine is converted to lysidine, thus changing the amino acid specificity of the tRNA from methionine to isoleucine.</text>
</comment>
<dbReference type="InterPro" id="IPR012795">
    <property type="entry name" value="tRNA_Ile_lys_synt_N"/>
</dbReference>
<dbReference type="EC" id="6.3.4.19" evidence="8"/>
<dbReference type="InterPro" id="IPR014729">
    <property type="entry name" value="Rossmann-like_a/b/a_fold"/>
</dbReference>
<dbReference type="AlphaFoldDB" id="A0A562BU85"/>
<organism evidence="10 11">
    <name type="scientific">Cupriavidus gilardii J11</name>
    <dbReference type="NCBI Taxonomy" id="936133"/>
    <lineage>
        <taxon>Bacteria</taxon>
        <taxon>Pseudomonadati</taxon>
        <taxon>Pseudomonadota</taxon>
        <taxon>Betaproteobacteria</taxon>
        <taxon>Burkholderiales</taxon>
        <taxon>Burkholderiaceae</taxon>
        <taxon>Cupriavidus</taxon>
    </lineage>
</organism>
<comment type="domain">
    <text evidence="8">The N-terminal region contains the highly conserved SGGXDS motif, predicted to be a P-loop motif involved in ATP binding.</text>
</comment>
<dbReference type="GO" id="GO:0005524">
    <property type="term" value="F:ATP binding"/>
    <property type="evidence" value="ECO:0007669"/>
    <property type="project" value="UniProtKB-UniRule"/>
</dbReference>
<dbReference type="SUPFAM" id="SSF56037">
    <property type="entry name" value="PheT/TilS domain"/>
    <property type="match status" value="1"/>
</dbReference>
<keyword evidence="5 8" id="KW-0547">Nucleotide-binding</keyword>
<comment type="catalytic activity">
    <reaction evidence="7 8">
        <text>cytidine(34) in tRNA(Ile2) + L-lysine + ATP = lysidine(34) in tRNA(Ile2) + AMP + diphosphate + H(+)</text>
        <dbReference type="Rhea" id="RHEA:43744"/>
        <dbReference type="Rhea" id="RHEA-COMP:10625"/>
        <dbReference type="Rhea" id="RHEA-COMP:10670"/>
        <dbReference type="ChEBI" id="CHEBI:15378"/>
        <dbReference type="ChEBI" id="CHEBI:30616"/>
        <dbReference type="ChEBI" id="CHEBI:32551"/>
        <dbReference type="ChEBI" id="CHEBI:33019"/>
        <dbReference type="ChEBI" id="CHEBI:82748"/>
        <dbReference type="ChEBI" id="CHEBI:83665"/>
        <dbReference type="ChEBI" id="CHEBI:456215"/>
        <dbReference type="EC" id="6.3.4.19"/>
    </reaction>
</comment>
<comment type="similarity">
    <text evidence="8">Belongs to the tRNA(Ile)-lysidine synthase family.</text>
</comment>
<dbReference type="HAMAP" id="MF_01161">
    <property type="entry name" value="tRNA_Ile_lys_synt"/>
    <property type="match status" value="1"/>
</dbReference>
<evidence type="ECO:0000313" key="11">
    <source>
        <dbReference type="Proteomes" id="UP000318141"/>
    </source>
</evidence>
<dbReference type="SUPFAM" id="SSF52402">
    <property type="entry name" value="Adenine nucleotide alpha hydrolases-like"/>
    <property type="match status" value="1"/>
</dbReference>